<sequence length="481" mass="52896">MHSEEPIGIAEGIEEEKRRRRRRKKKEEEEEDLLHGADIFEDSDGDDVDDVDDDDDDGTPQNFYCLITGANSGLGLSLCCRFLAHFLLTRPPNHHLTLIFTTRSAAKSLQTTEYILTSLRKTLLGSSSSTAAGYTARYTLVPAFVDLTNLHSVYALSLRLRTSYQKLDWVFLNAGVLTTAAGGGVDYLKGARDFFINPVKALTTPEFKLQTLGEVVVQQGPLEGKAARVRGTPGGDNAVVVVDENDGLGYIWCANVFGHYCLVKGVLGLLCNGGVRAGERARVVWTSSLDGHARNLDPNDIQCVRGQGPYESSKRLTDVLALTWQSSAGVDPTFAGEGATAADSNRRLPRFYLTHPAICATNIAGQHPLIWYVMLAMFYIVRVICGSPWHPITAWKGNAANMYVAEERERVLERRGKVKWGSGCGRWGDERVRETLVEGLEAGKVGPEMEEVGRRCWGRMEELRREWEGRLGGGGGIGGCD</sequence>
<dbReference type="EMBL" id="ML121558">
    <property type="protein sequence ID" value="RPB21562.1"/>
    <property type="molecule type" value="Genomic_DNA"/>
</dbReference>
<dbReference type="PANTHER" id="PTHR43647">
    <property type="entry name" value="DEHYDROGENASE"/>
    <property type="match status" value="1"/>
</dbReference>
<dbReference type="FunCoup" id="A0A3N4LJH6">
    <property type="interactions" value="134"/>
</dbReference>
<evidence type="ECO:0000313" key="9">
    <source>
        <dbReference type="Proteomes" id="UP000267821"/>
    </source>
</evidence>
<dbReference type="AlphaFoldDB" id="A0A3N4LJH6"/>
<evidence type="ECO:0000256" key="2">
    <source>
        <dbReference type="ARBA" id="ARBA00022857"/>
    </source>
</evidence>
<keyword evidence="2" id="KW-0521">NADP</keyword>
<proteinExistence type="inferred from homology"/>
<protein>
    <recommendedName>
        <fullName evidence="10">3-keto-steroid reductase</fullName>
    </recommendedName>
</protein>
<evidence type="ECO:0000313" key="8">
    <source>
        <dbReference type="EMBL" id="RPB21562.1"/>
    </source>
</evidence>
<keyword evidence="9" id="KW-1185">Reference proteome</keyword>
<evidence type="ECO:0000256" key="7">
    <source>
        <dbReference type="SAM" id="MobiDB-lite"/>
    </source>
</evidence>
<name>A0A3N4LJH6_9PEZI</name>
<keyword evidence="4" id="KW-0560">Oxidoreductase</keyword>
<dbReference type="PANTHER" id="PTHR43647:SF1">
    <property type="entry name" value="3-KETO-STEROID REDUCTASE ERG27"/>
    <property type="match status" value="1"/>
</dbReference>
<accession>A0A3N4LJH6</accession>
<dbReference type="SUPFAM" id="SSF51735">
    <property type="entry name" value="NAD(P)-binding Rossmann-fold domains"/>
    <property type="match status" value="1"/>
</dbReference>
<evidence type="ECO:0000256" key="5">
    <source>
        <dbReference type="ARBA" id="ARBA00023098"/>
    </source>
</evidence>
<dbReference type="GO" id="GO:0005811">
    <property type="term" value="C:lipid droplet"/>
    <property type="evidence" value="ECO:0007669"/>
    <property type="project" value="TreeGrafter"/>
</dbReference>
<dbReference type="InterPro" id="IPR051593">
    <property type="entry name" value="Ergosterol_Biosynth_ERG27"/>
</dbReference>
<evidence type="ECO:0000256" key="3">
    <source>
        <dbReference type="ARBA" id="ARBA00022955"/>
    </source>
</evidence>
<dbReference type="GO" id="GO:0005741">
    <property type="term" value="C:mitochondrial outer membrane"/>
    <property type="evidence" value="ECO:0007669"/>
    <property type="project" value="TreeGrafter"/>
</dbReference>
<comment type="similarity">
    <text evidence="6">Belongs to the short-chain dehydrogenases/reductases (SDR) family. ERG27 subfamily.</text>
</comment>
<keyword evidence="5" id="KW-0443">Lipid metabolism</keyword>
<dbReference type="GO" id="GO:0006696">
    <property type="term" value="P:ergosterol biosynthetic process"/>
    <property type="evidence" value="ECO:0007669"/>
    <property type="project" value="TreeGrafter"/>
</dbReference>
<keyword evidence="3" id="KW-0752">Steroid biosynthesis</keyword>
<dbReference type="STRING" id="1051890.A0A3N4LJH6"/>
<evidence type="ECO:0000256" key="6">
    <source>
        <dbReference type="ARBA" id="ARBA00023593"/>
    </source>
</evidence>
<dbReference type="Gene3D" id="3.40.50.720">
    <property type="entry name" value="NAD(P)-binding Rossmann-like Domain"/>
    <property type="match status" value="1"/>
</dbReference>
<evidence type="ECO:0000256" key="4">
    <source>
        <dbReference type="ARBA" id="ARBA00023002"/>
    </source>
</evidence>
<dbReference type="Proteomes" id="UP000267821">
    <property type="component" value="Unassembled WGS sequence"/>
</dbReference>
<dbReference type="GO" id="GO:0000253">
    <property type="term" value="F:3-beta-hydroxysteroid 3-dehydrogenase (NADP+) activity"/>
    <property type="evidence" value="ECO:0007669"/>
    <property type="project" value="TreeGrafter"/>
</dbReference>
<evidence type="ECO:0008006" key="10">
    <source>
        <dbReference type="Google" id="ProtNLM"/>
    </source>
</evidence>
<dbReference type="OrthoDB" id="9989144at2759"/>
<evidence type="ECO:0000256" key="1">
    <source>
        <dbReference type="ARBA" id="ARBA00022516"/>
    </source>
</evidence>
<keyword evidence="1" id="KW-0444">Lipid biosynthesis</keyword>
<dbReference type="InParanoid" id="A0A3N4LJH6"/>
<reference evidence="8 9" key="1">
    <citation type="journal article" date="2018" name="Nat. Ecol. Evol.">
        <title>Pezizomycetes genomes reveal the molecular basis of ectomycorrhizal truffle lifestyle.</title>
        <authorList>
            <person name="Murat C."/>
            <person name="Payen T."/>
            <person name="Noel B."/>
            <person name="Kuo A."/>
            <person name="Morin E."/>
            <person name="Chen J."/>
            <person name="Kohler A."/>
            <person name="Krizsan K."/>
            <person name="Balestrini R."/>
            <person name="Da Silva C."/>
            <person name="Montanini B."/>
            <person name="Hainaut M."/>
            <person name="Levati E."/>
            <person name="Barry K.W."/>
            <person name="Belfiori B."/>
            <person name="Cichocki N."/>
            <person name="Clum A."/>
            <person name="Dockter R.B."/>
            <person name="Fauchery L."/>
            <person name="Guy J."/>
            <person name="Iotti M."/>
            <person name="Le Tacon F."/>
            <person name="Lindquist E.A."/>
            <person name="Lipzen A."/>
            <person name="Malagnac F."/>
            <person name="Mello A."/>
            <person name="Molinier V."/>
            <person name="Miyauchi S."/>
            <person name="Poulain J."/>
            <person name="Riccioni C."/>
            <person name="Rubini A."/>
            <person name="Sitrit Y."/>
            <person name="Splivallo R."/>
            <person name="Traeger S."/>
            <person name="Wang M."/>
            <person name="Zifcakova L."/>
            <person name="Wipf D."/>
            <person name="Zambonelli A."/>
            <person name="Paolocci F."/>
            <person name="Nowrousian M."/>
            <person name="Ottonello S."/>
            <person name="Baldrian P."/>
            <person name="Spatafora J.W."/>
            <person name="Henrissat B."/>
            <person name="Nagy L.G."/>
            <person name="Aury J.M."/>
            <person name="Wincker P."/>
            <person name="Grigoriev I.V."/>
            <person name="Bonfante P."/>
            <person name="Martin F.M."/>
        </authorList>
    </citation>
    <scope>NUCLEOTIDE SEQUENCE [LARGE SCALE GENOMIC DNA]</scope>
    <source>
        <strain evidence="8 9">ATCC MYA-4762</strain>
    </source>
</reference>
<organism evidence="8 9">
    <name type="scientific">Terfezia boudieri ATCC MYA-4762</name>
    <dbReference type="NCBI Taxonomy" id="1051890"/>
    <lineage>
        <taxon>Eukaryota</taxon>
        <taxon>Fungi</taxon>
        <taxon>Dikarya</taxon>
        <taxon>Ascomycota</taxon>
        <taxon>Pezizomycotina</taxon>
        <taxon>Pezizomycetes</taxon>
        <taxon>Pezizales</taxon>
        <taxon>Pezizaceae</taxon>
        <taxon>Terfezia</taxon>
    </lineage>
</organism>
<dbReference type="GO" id="GO:0005789">
    <property type="term" value="C:endoplasmic reticulum membrane"/>
    <property type="evidence" value="ECO:0007669"/>
    <property type="project" value="TreeGrafter"/>
</dbReference>
<feature type="region of interest" description="Disordered" evidence="7">
    <location>
        <begin position="1"/>
        <end position="54"/>
    </location>
</feature>
<dbReference type="InterPro" id="IPR036291">
    <property type="entry name" value="NAD(P)-bd_dom_sf"/>
</dbReference>
<feature type="compositionally biased region" description="Acidic residues" evidence="7">
    <location>
        <begin position="39"/>
        <end position="54"/>
    </location>
</feature>
<gene>
    <name evidence="8" type="ORF">L211DRAFT_869826</name>
</gene>